<evidence type="ECO:0000313" key="12">
    <source>
        <dbReference type="Proteomes" id="UP000235672"/>
    </source>
</evidence>
<dbReference type="Pfam" id="PF01301">
    <property type="entry name" value="Glyco_hydro_35"/>
    <property type="match status" value="1"/>
</dbReference>
<feature type="chain" id="PRO_5014400259" description="beta-galactosidase" evidence="9">
    <location>
        <begin position="21"/>
        <end position="1014"/>
    </location>
</feature>
<dbReference type="EC" id="3.2.1.23" evidence="3"/>
<dbReference type="FunFam" id="2.102.20.10:FF:000001">
    <property type="entry name" value="Beta-galactosidase A"/>
    <property type="match status" value="1"/>
</dbReference>
<evidence type="ECO:0000256" key="3">
    <source>
        <dbReference type="ARBA" id="ARBA00012756"/>
    </source>
</evidence>
<keyword evidence="6" id="KW-0325">Glycoprotein</keyword>
<dbReference type="PANTHER" id="PTHR23421">
    <property type="entry name" value="BETA-GALACTOSIDASE RELATED"/>
    <property type="match status" value="1"/>
</dbReference>
<accession>A0A2J6QPJ9</accession>
<dbReference type="SUPFAM" id="SSF51011">
    <property type="entry name" value="Glycosyl hydrolase domain"/>
    <property type="match status" value="1"/>
</dbReference>
<organism evidence="11 12">
    <name type="scientific">Hyaloscypha hepaticicola</name>
    <dbReference type="NCBI Taxonomy" id="2082293"/>
    <lineage>
        <taxon>Eukaryota</taxon>
        <taxon>Fungi</taxon>
        <taxon>Dikarya</taxon>
        <taxon>Ascomycota</taxon>
        <taxon>Pezizomycotina</taxon>
        <taxon>Leotiomycetes</taxon>
        <taxon>Helotiales</taxon>
        <taxon>Hyaloscyphaceae</taxon>
        <taxon>Hyaloscypha</taxon>
    </lineage>
</organism>
<evidence type="ECO:0000256" key="4">
    <source>
        <dbReference type="ARBA" id="ARBA00022729"/>
    </source>
</evidence>
<feature type="signal peptide" evidence="9">
    <location>
        <begin position="1"/>
        <end position="20"/>
    </location>
</feature>
<evidence type="ECO:0000256" key="1">
    <source>
        <dbReference type="ARBA" id="ARBA00001412"/>
    </source>
</evidence>
<comment type="catalytic activity">
    <reaction evidence="1">
        <text>Hydrolysis of terminal non-reducing beta-D-galactose residues in beta-D-galactosides.</text>
        <dbReference type="EC" id="3.2.1.23"/>
    </reaction>
</comment>
<dbReference type="InterPro" id="IPR025300">
    <property type="entry name" value="BetaGal_jelly_roll_dom"/>
</dbReference>
<dbReference type="InterPro" id="IPR008979">
    <property type="entry name" value="Galactose-bd-like_sf"/>
</dbReference>
<feature type="domain" description="Beta-galactosidase" evidence="10">
    <location>
        <begin position="408"/>
        <end position="589"/>
    </location>
</feature>
<dbReference type="Pfam" id="PF13363">
    <property type="entry name" value="BetaGal_dom3"/>
    <property type="match status" value="1"/>
</dbReference>
<dbReference type="Gene3D" id="2.102.20.10">
    <property type="entry name" value="Beta-galactosidase, domain 2"/>
    <property type="match status" value="1"/>
</dbReference>
<dbReference type="SUPFAM" id="SSF51445">
    <property type="entry name" value="(Trans)glycosidases"/>
    <property type="match status" value="1"/>
</dbReference>
<evidence type="ECO:0000256" key="5">
    <source>
        <dbReference type="ARBA" id="ARBA00022801"/>
    </source>
</evidence>
<evidence type="ECO:0000256" key="8">
    <source>
        <dbReference type="RuleBase" id="RU003679"/>
    </source>
</evidence>
<dbReference type="Proteomes" id="UP000235672">
    <property type="component" value="Unassembled WGS sequence"/>
</dbReference>
<comment type="similarity">
    <text evidence="2 8">Belongs to the glycosyl hydrolase 35 family.</text>
</comment>
<keyword evidence="5 11" id="KW-0378">Hydrolase</keyword>
<dbReference type="GO" id="GO:0004565">
    <property type="term" value="F:beta-galactosidase activity"/>
    <property type="evidence" value="ECO:0007669"/>
    <property type="project" value="UniProtKB-EC"/>
</dbReference>
<protein>
    <recommendedName>
        <fullName evidence="3">beta-galactosidase</fullName>
        <ecNumber evidence="3">3.2.1.23</ecNumber>
    </recommendedName>
</protein>
<dbReference type="InterPro" id="IPR031330">
    <property type="entry name" value="Gly_Hdrlase_35_cat"/>
</dbReference>
<evidence type="ECO:0000259" key="10">
    <source>
        <dbReference type="SMART" id="SM01029"/>
    </source>
</evidence>
<dbReference type="AlphaFoldDB" id="A0A2J6QPJ9"/>
<proteinExistence type="inferred from homology"/>
<dbReference type="InterPro" id="IPR025972">
    <property type="entry name" value="BetaGal_dom3"/>
</dbReference>
<name>A0A2J6QPJ9_9HELO</name>
<dbReference type="SUPFAM" id="SSF49785">
    <property type="entry name" value="Galactose-binding domain-like"/>
    <property type="match status" value="2"/>
</dbReference>
<dbReference type="Gene3D" id="2.60.390.10">
    <property type="entry name" value="Beta-galactosidase, domain 3"/>
    <property type="match status" value="1"/>
</dbReference>
<dbReference type="FunFam" id="2.60.120.260:FF:000065">
    <property type="entry name" value="Beta-galactosidase A"/>
    <property type="match status" value="1"/>
</dbReference>
<evidence type="ECO:0000313" key="11">
    <source>
        <dbReference type="EMBL" id="PMD28201.1"/>
    </source>
</evidence>
<dbReference type="SUPFAM" id="SSF117100">
    <property type="entry name" value="Beta-galactosidase LacA, domain 3"/>
    <property type="match status" value="1"/>
</dbReference>
<evidence type="ECO:0000256" key="6">
    <source>
        <dbReference type="ARBA" id="ARBA00023180"/>
    </source>
</evidence>
<keyword evidence="4 9" id="KW-0732">Signal</keyword>
<dbReference type="InterPro" id="IPR036833">
    <property type="entry name" value="BetaGal_dom3_sf"/>
</dbReference>
<dbReference type="FunFam" id="2.60.390.10:FF:000001">
    <property type="entry name" value="Beta-galactosidase A"/>
    <property type="match status" value="1"/>
</dbReference>
<dbReference type="Gene3D" id="2.60.120.260">
    <property type="entry name" value="Galactose-binding domain-like"/>
    <property type="match status" value="2"/>
</dbReference>
<dbReference type="STRING" id="1745343.A0A2J6QPJ9"/>
<evidence type="ECO:0000256" key="9">
    <source>
        <dbReference type="SAM" id="SignalP"/>
    </source>
</evidence>
<dbReference type="SMART" id="SM01029">
    <property type="entry name" value="BetaGal_dom2"/>
    <property type="match status" value="1"/>
</dbReference>
<evidence type="ECO:0000256" key="7">
    <source>
        <dbReference type="ARBA" id="ARBA00023295"/>
    </source>
</evidence>
<keyword evidence="12" id="KW-1185">Reference proteome</keyword>
<dbReference type="OrthoDB" id="1657402at2759"/>
<evidence type="ECO:0000256" key="2">
    <source>
        <dbReference type="ARBA" id="ARBA00009809"/>
    </source>
</evidence>
<dbReference type="Pfam" id="PF10435">
    <property type="entry name" value="BetaGal_dom2"/>
    <property type="match status" value="1"/>
</dbReference>
<dbReference type="InterPro" id="IPR001944">
    <property type="entry name" value="Glycoside_Hdrlase_35"/>
</dbReference>
<dbReference type="FunFam" id="3.20.20.80:FF:000040">
    <property type="entry name" value="Beta-galactosidase A"/>
    <property type="match status" value="1"/>
</dbReference>
<reference evidence="11 12" key="1">
    <citation type="submission" date="2016-05" db="EMBL/GenBank/DDBJ databases">
        <title>A degradative enzymes factory behind the ericoid mycorrhizal symbiosis.</title>
        <authorList>
            <consortium name="DOE Joint Genome Institute"/>
            <person name="Martino E."/>
            <person name="Morin E."/>
            <person name="Grelet G."/>
            <person name="Kuo A."/>
            <person name="Kohler A."/>
            <person name="Daghino S."/>
            <person name="Barry K."/>
            <person name="Choi C."/>
            <person name="Cichocki N."/>
            <person name="Clum A."/>
            <person name="Copeland A."/>
            <person name="Hainaut M."/>
            <person name="Haridas S."/>
            <person name="Labutti K."/>
            <person name="Lindquist E."/>
            <person name="Lipzen A."/>
            <person name="Khouja H.-R."/>
            <person name="Murat C."/>
            <person name="Ohm R."/>
            <person name="Olson A."/>
            <person name="Spatafora J."/>
            <person name="Veneault-Fourrey C."/>
            <person name="Henrissat B."/>
            <person name="Grigoriev I."/>
            <person name="Martin F."/>
            <person name="Perotto S."/>
        </authorList>
    </citation>
    <scope>NUCLEOTIDE SEQUENCE [LARGE SCALE GENOMIC DNA]</scope>
    <source>
        <strain evidence="11 12">UAMH 7357</strain>
    </source>
</reference>
<dbReference type="InterPro" id="IPR018954">
    <property type="entry name" value="Betagal_dom2"/>
</dbReference>
<dbReference type="InterPro" id="IPR017853">
    <property type="entry name" value="GH"/>
</dbReference>
<dbReference type="PRINTS" id="PR00742">
    <property type="entry name" value="GLHYDRLASE35"/>
</dbReference>
<gene>
    <name evidence="11" type="ORF">NA56DRAFT_742366</name>
</gene>
<dbReference type="EMBL" id="KZ613464">
    <property type="protein sequence ID" value="PMD28201.1"/>
    <property type="molecule type" value="Genomic_DNA"/>
</dbReference>
<dbReference type="Pfam" id="PF13364">
    <property type="entry name" value="BetaGal_ABD2"/>
    <property type="match status" value="2"/>
</dbReference>
<dbReference type="InterPro" id="IPR037110">
    <property type="entry name" value="Betagal_dom2_sf"/>
</dbReference>
<dbReference type="GO" id="GO:0005975">
    <property type="term" value="P:carbohydrate metabolic process"/>
    <property type="evidence" value="ECO:0007669"/>
    <property type="project" value="InterPro"/>
</dbReference>
<dbReference type="Gene3D" id="3.20.20.80">
    <property type="entry name" value="Glycosidases"/>
    <property type="match status" value="1"/>
</dbReference>
<keyword evidence="7" id="KW-0326">Glycosidase</keyword>
<sequence length="1014" mass="110353">MKLSGLVSLLLVCVVGIICAEEQWPLHNDGIDSVVEWDHYSYIINGQRLYIWSGEMHYWRAPVPEMWIDILQKIKAAGFNTVSFYGNWGYHSAKDGVLDFESGAHNFTRLFDIAKEVGLYILWRPGPYVNAEATAGGFPGWLTTGAYGTLRNNDTRYTDAWTPYFTKMSEIVAQHQVSNGGNVFIYQIENEYGEQWTNVAKKTPNPPAIAYMELLESCARNAGINVPLTHNNPNENTKSWSMDYGAGVGGDVDIYGLDSYPSCWSCNVAECAGTNGPYVDFQVSEYYTNFLQVSPTQPSFLAEFQGGSYNPWGGPEGGCISTTGPDWVNVYYRHNVAQKVTAMNIYMLFGGTSWGNSIPFPNKCPRGLPMPTVATSYDYSAPISESRVLTDKYQETKIFAQLLRVARDLTKVDLIGNGTQYSSNPTIYTSELRNPDTNGAFYVTIHTSSPSTDLTPFKLSVSTSLGDLTIPQQATNLVLNGRESKIIITDFGVGNEKLIYSTAEVFTVSTQDSLPLVFLWLPAGESGEFLLTGVNSSSILKSDGCSNVEPTTSNGGLLVSYTQSVGSCAIKFNNGYRFVLIDRSTAYASWVPSTSTDPFTPENSTVIVQGPYLVRSAAMAHATIDITGDWSNTTNIEVFAPSAISRVRFNGEDLHATKTSYGSLVGTLNSSSQSIASIQAQLPALNDWKVNDGLPERNASYDDSRWVVANHTSTPNPSPPATYPVLYADEYGYHTGNLLWRGRFSGTTATGVYLAVVGGTSSGYSAYLNGAYIGSFLGSNSITNGTLSLSFANATLASENVLFVIQDHMGHDETSGATNPRGIYNATLLGPSGTKLTFDSWKVAGTAGGESNIDPVRGPYNEGGLHAERLGWHLPGFPDSSWSSSTPETGLSEAGAKFYRTVVQLDLPRDVDISLGFVLGSPARTKVRAQLYVNGYMFGKFVPHIGNQVVFPVFPGILDYHGENTIALSIWAQDAAGGSVSVEWTVLGVVDSAFDPGFEAGDLRPRWRDRSAYY</sequence>